<evidence type="ECO:0000313" key="1">
    <source>
        <dbReference type="EMBL" id="XBH22604.1"/>
    </source>
</evidence>
<protein>
    <submittedName>
        <fullName evidence="1">Uncharacterized protein</fullName>
    </submittedName>
</protein>
<gene>
    <name evidence="1" type="ORF">V5R04_05115</name>
</gene>
<proteinExistence type="predicted"/>
<sequence>MVTRFQAATTTLLGTLLVLVSGCTTGDSADFASPPYQAEFEEARAKANDFQFAVLEDGHISDAEYLEAQDRYVSCMAERGITVFGGGLTEGFSQPYKANDVAGANAEDDCSNSSYGLFDSLYKDMRKNPEKKDFLEIYVQCLVEQDVAPFGFTSGDYETFIASLPAADQSKDFSEVIELDGGGVSVWFSPDAEHSDSMVIPGGKSLDSPEALECYDNPLGLTF</sequence>
<name>A0AAU7DY21_9MICO</name>
<dbReference type="EMBL" id="CP146203">
    <property type="protein sequence ID" value="XBH22604.1"/>
    <property type="molecule type" value="Genomic_DNA"/>
</dbReference>
<organism evidence="1">
    <name type="scientific">Jonesiaceae bacterium BS-20</name>
    <dbReference type="NCBI Taxonomy" id="3120821"/>
    <lineage>
        <taxon>Bacteria</taxon>
        <taxon>Bacillati</taxon>
        <taxon>Actinomycetota</taxon>
        <taxon>Actinomycetes</taxon>
        <taxon>Micrococcales</taxon>
        <taxon>Jonesiaceae</taxon>
    </lineage>
</organism>
<dbReference type="PROSITE" id="PS51257">
    <property type="entry name" value="PROKAR_LIPOPROTEIN"/>
    <property type="match status" value="1"/>
</dbReference>
<reference evidence="1" key="1">
    <citation type="submission" date="2024-02" db="EMBL/GenBank/DDBJ databases">
        <title>Tomenella chthoni gen. nov. sp. nov., a member of the family Jonesiaceae isolated from bat guano.</title>
        <authorList>
            <person name="Miller S.L."/>
            <person name="King J."/>
            <person name="Sankaranarayanan K."/>
            <person name="Lawson P.A."/>
        </authorList>
    </citation>
    <scope>NUCLEOTIDE SEQUENCE</scope>
    <source>
        <strain evidence="1">BS-20</strain>
    </source>
</reference>
<dbReference type="AlphaFoldDB" id="A0AAU7DY21"/>
<accession>A0AAU7DY21</accession>